<evidence type="ECO:0000256" key="1">
    <source>
        <dbReference type="SAM" id="MobiDB-lite"/>
    </source>
</evidence>
<feature type="region of interest" description="Disordered" evidence="1">
    <location>
        <begin position="44"/>
        <end position="91"/>
    </location>
</feature>
<reference evidence="3" key="1">
    <citation type="journal article" date="2012" name="Nature">
        <title>A physical, genetic and functional sequence assembly of the barley genome.</title>
        <authorList>
            <consortium name="The International Barley Genome Sequencing Consortium"/>
            <person name="Mayer K.F."/>
            <person name="Waugh R."/>
            <person name="Brown J.W."/>
            <person name="Schulman A."/>
            <person name="Langridge P."/>
            <person name="Platzer M."/>
            <person name="Fincher G.B."/>
            <person name="Muehlbauer G.J."/>
            <person name="Sato K."/>
            <person name="Close T.J."/>
            <person name="Wise R.P."/>
            <person name="Stein N."/>
        </authorList>
    </citation>
    <scope>NUCLEOTIDE SEQUENCE [LARGE SCALE GENOMIC DNA]</scope>
    <source>
        <strain evidence="3">cv. Morex</strain>
    </source>
</reference>
<feature type="compositionally biased region" description="Polar residues" evidence="1">
    <location>
        <begin position="44"/>
        <end position="53"/>
    </location>
</feature>
<dbReference type="AlphaFoldDB" id="A0A8I6WJK6"/>
<dbReference type="Gramene" id="HORVU.MOREX.r2.1HG0043710.1">
    <property type="protein sequence ID" value="HORVU.MOREX.r2.1HG0043710.1.CDS.1"/>
    <property type="gene ID" value="HORVU.MOREX.r2.1HG0043710"/>
</dbReference>
<sequence>MRVMITHWHVGPPGPHAGVTSARAASTSVGLGYSTLPYRHQEMARTSSSSYNELGSRRPPWPIKPPRASLTHSSLGRPHFTGPSIAFHRAS</sequence>
<reference evidence="2" key="3">
    <citation type="submission" date="2022-01" db="UniProtKB">
        <authorList>
            <consortium name="EnsemblPlants"/>
        </authorList>
    </citation>
    <scope>IDENTIFICATION</scope>
    <source>
        <strain evidence="2">subsp. vulgare</strain>
    </source>
</reference>
<proteinExistence type="predicted"/>
<reference evidence="2" key="2">
    <citation type="submission" date="2020-10" db="EMBL/GenBank/DDBJ databases">
        <authorList>
            <person name="Scholz U."/>
            <person name="Mascher M."/>
            <person name="Fiebig A."/>
        </authorList>
    </citation>
    <scope>NUCLEOTIDE SEQUENCE [LARGE SCALE GENOMIC DNA]</scope>
    <source>
        <strain evidence="2">cv. Morex</strain>
    </source>
</reference>
<dbReference type="Gramene" id="HORVU.MOREX.r3.1HG0055490.1">
    <property type="protein sequence ID" value="HORVU.MOREX.r3.1HG0055490.1.CDS1"/>
    <property type="gene ID" value="HORVU.MOREX.r3.1HG0055490"/>
</dbReference>
<evidence type="ECO:0000313" key="2">
    <source>
        <dbReference type="EnsemblPlants" id="HORVU.MOREX.r3.1HG0055490.1.CDS1"/>
    </source>
</evidence>
<protein>
    <submittedName>
        <fullName evidence="2">Uncharacterized protein</fullName>
    </submittedName>
</protein>
<evidence type="ECO:0000313" key="3">
    <source>
        <dbReference type="Proteomes" id="UP000011116"/>
    </source>
</evidence>
<dbReference type="EnsemblPlants" id="HORVU.MOREX.r3.1HG0055490.1">
    <property type="protein sequence ID" value="HORVU.MOREX.r3.1HG0055490.1.CDS1"/>
    <property type="gene ID" value="HORVU.MOREX.r3.1HG0055490"/>
</dbReference>
<organism evidence="2 3">
    <name type="scientific">Hordeum vulgare subsp. vulgare</name>
    <name type="common">Domesticated barley</name>
    <dbReference type="NCBI Taxonomy" id="112509"/>
    <lineage>
        <taxon>Eukaryota</taxon>
        <taxon>Viridiplantae</taxon>
        <taxon>Streptophyta</taxon>
        <taxon>Embryophyta</taxon>
        <taxon>Tracheophyta</taxon>
        <taxon>Spermatophyta</taxon>
        <taxon>Magnoliopsida</taxon>
        <taxon>Liliopsida</taxon>
        <taxon>Poales</taxon>
        <taxon>Poaceae</taxon>
        <taxon>BOP clade</taxon>
        <taxon>Pooideae</taxon>
        <taxon>Triticodae</taxon>
        <taxon>Triticeae</taxon>
        <taxon>Hordeinae</taxon>
        <taxon>Hordeum</taxon>
    </lineage>
</organism>
<name>A0A8I6WJK6_HORVV</name>
<dbReference type="Proteomes" id="UP000011116">
    <property type="component" value="Chromosome 1H"/>
</dbReference>
<keyword evidence="3" id="KW-1185">Reference proteome</keyword>
<accession>A0A8I6WJK6</accession>